<feature type="region of interest" description="Disordered" evidence="2">
    <location>
        <begin position="1"/>
        <end position="22"/>
    </location>
</feature>
<feature type="transmembrane region" description="Helical" evidence="3">
    <location>
        <begin position="217"/>
        <end position="240"/>
    </location>
</feature>
<keyword evidence="1" id="KW-0175">Coiled coil</keyword>
<gene>
    <name evidence="4" type="ORF">FA13DRAFT_1733806</name>
</gene>
<dbReference type="SUPFAM" id="SSF58100">
    <property type="entry name" value="Bacterial hemolysins"/>
    <property type="match status" value="1"/>
</dbReference>
<feature type="transmembrane region" description="Helical" evidence="3">
    <location>
        <begin position="246"/>
        <end position="268"/>
    </location>
</feature>
<dbReference type="Proteomes" id="UP000298030">
    <property type="component" value="Unassembled WGS sequence"/>
</dbReference>
<evidence type="ECO:0000256" key="1">
    <source>
        <dbReference type="SAM" id="Coils"/>
    </source>
</evidence>
<comment type="caution">
    <text evidence="4">The sequence shown here is derived from an EMBL/GenBank/DDBJ whole genome shotgun (WGS) entry which is preliminary data.</text>
</comment>
<dbReference type="OrthoDB" id="3031545at2759"/>
<keyword evidence="5" id="KW-1185">Reference proteome</keyword>
<keyword evidence="3" id="KW-0812">Transmembrane</keyword>
<organism evidence="4 5">
    <name type="scientific">Coprinellus micaceus</name>
    <name type="common">Glistening ink-cap mushroom</name>
    <name type="synonym">Coprinus micaceus</name>
    <dbReference type="NCBI Taxonomy" id="71717"/>
    <lineage>
        <taxon>Eukaryota</taxon>
        <taxon>Fungi</taxon>
        <taxon>Dikarya</taxon>
        <taxon>Basidiomycota</taxon>
        <taxon>Agaricomycotina</taxon>
        <taxon>Agaricomycetes</taxon>
        <taxon>Agaricomycetidae</taxon>
        <taxon>Agaricales</taxon>
        <taxon>Agaricineae</taxon>
        <taxon>Psathyrellaceae</taxon>
        <taxon>Coprinellus</taxon>
    </lineage>
</organism>
<evidence type="ECO:0000256" key="3">
    <source>
        <dbReference type="SAM" id="Phobius"/>
    </source>
</evidence>
<protein>
    <submittedName>
        <fullName evidence="4">Uncharacterized protein</fullName>
    </submittedName>
</protein>
<evidence type="ECO:0000313" key="5">
    <source>
        <dbReference type="Proteomes" id="UP000298030"/>
    </source>
</evidence>
<sequence>MSSPPTYDEAMKQLQDLQNRGMSAEEQATVYNAMSAKVQSSSDDVKEGVKKLADQAIKTDRTFESIRTQLALIDQNDYKDKGGQPVAKLQPTWVKYQRRYIDLLWRSRKAATQTEAYLRDLVNVVFSVVLEKDSIYEDNVKDLTAFANRPNPVKVKEQDDDFTKLQADVTGFVAKFSTFAEAEGAKLAGQITALTGEINGLKKELVDLTRLVEQMGIAIGVTVGAGTAGIIAALLVLGTATAGTAIIPILITGIAAIIGEVSQLIVALQRKITVESSIAEKQRQIDQLSNEQKILEDLLAKLKLCADEGSDMFGRLANFSDMWSTCAEDARNLLKVVANIHTDKAVQARIQLMSSTYKSAADALAYYATCIDGSHLLSPDATQNS</sequence>
<keyword evidence="3" id="KW-1133">Transmembrane helix</keyword>
<dbReference type="EMBL" id="QPFP01000023">
    <property type="protein sequence ID" value="TEB30492.1"/>
    <property type="molecule type" value="Genomic_DNA"/>
</dbReference>
<name>A0A4Y7TA72_COPMI</name>
<proteinExistence type="predicted"/>
<dbReference type="AlphaFoldDB" id="A0A4Y7TA72"/>
<accession>A0A4Y7TA72</accession>
<evidence type="ECO:0000313" key="4">
    <source>
        <dbReference type="EMBL" id="TEB30492.1"/>
    </source>
</evidence>
<keyword evidence="3" id="KW-0472">Membrane</keyword>
<reference evidence="4 5" key="1">
    <citation type="journal article" date="2019" name="Nat. Ecol. Evol.">
        <title>Megaphylogeny resolves global patterns of mushroom evolution.</title>
        <authorList>
            <person name="Varga T."/>
            <person name="Krizsan K."/>
            <person name="Foldi C."/>
            <person name="Dima B."/>
            <person name="Sanchez-Garcia M."/>
            <person name="Sanchez-Ramirez S."/>
            <person name="Szollosi G.J."/>
            <person name="Szarkandi J.G."/>
            <person name="Papp V."/>
            <person name="Albert L."/>
            <person name="Andreopoulos W."/>
            <person name="Angelini C."/>
            <person name="Antonin V."/>
            <person name="Barry K.W."/>
            <person name="Bougher N.L."/>
            <person name="Buchanan P."/>
            <person name="Buyck B."/>
            <person name="Bense V."/>
            <person name="Catcheside P."/>
            <person name="Chovatia M."/>
            <person name="Cooper J."/>
            <person name="Damon W."/>
            <person name="Desjardin D."/>
            <person name="Finy P."/>
            <person name="Geml J."/>
            <person name="Haridas S."/>
            <person name="Hughes K."/>
            <person name="Justo A."/>
            <person name="Karasinski D."/>
            <person name="Kautmanova I."/>
            <person name="Kiss B."/>
            <person name="Kocsube S."/>
            <person name="Kotiranta H."/>
            <person name="LaButti K.M."/>
            <person name="Lechner B.E."/>
            <person name="Liimatainen K."/>
            <person name="Lipzen A."/>
            <person name="Lukacs Z."/>
            <person name="Mihaltcheva S."/>
            <person name="Morgado L.N."/>
            <person name="Niskanen T."/>
            <person name="Noordeloos M.E."/>
            <person name="Ohm R.A."/>
            <person name="Ortiz-Santana B."/>
            <person name="Ovrebo C."/>
            <person name="Racz N."/>
            <person name="Riley R."/>
            <person name="Savchenko A."/>
            <person name="Shiryaev A."/>
            <person name="Soop K."/>
            <person name="Spirin V."/>
            <person name="Szebenyi C."/>
            <person name="Tomsovsky M."/>
            <person name="Tulloss R.E."/>
            <person name="Uehling J."/>
            <person name="Grigoriev I.V."/>
            <person name="Vagvolgyi C."/>
            <person name="Papp T."/>
            <person name="Martin F.M."/>
            <person name="Miettinen O."/>
            <person name="Hibbett D.S."/>
            <person name="Nagy L.G."/>
        </authorList>
    </citation>
    <scope>NUCLEOTIDE SEQUENCE [LARGE SCALE GENOMIC DNA]</scope>
    <source>
        <strain evidence="4 5">FP101781</strain>
    </source>
</reference>
<feature type="coiled-coil region" evidence="1">
    <location>
        <begin position="271"/>
        <end position="305"/>
    </location>
</feature>
<dbReference type="Gene3D" id="1.20.1170.10">
    <property type="match status" value="1"/>
</dbReference>
<evidence type="ECO:0000256" key="2">
    <source>
        <dbReference type="SAM" id="MobiDB-lite"/>
    </source>
</evidence>